<feature type="signal peptide" evidence="1">
    <location>
        <begin position="1"/>
        <end position="22"/>
    </location>
</feature>
<protein>
    <submittedName>
        <fullName evidence="2">Uncharacterized protein</fullName>
    </submittedName>
</protein>
<name>A0A5J4VH77_9EUKA</name>
<evidence type="ECO:0000313" key="2">
    <source>
        <dbReference type="EMBL" id="KAA6381845.1"/>
    </source>
</evidence>
<reference evidence="2 3" key="1">
    <citation type="submission" date="2019-03" db="EMBL/GenBank/DDBJ databases">
        <title>Single cell metagenomics reveals metabolic interactions within the superorganism composed of flagellate Streblomastix strix and complex community of Bacteroidetes bacteria on its surface.</title>
        <authorList>
            <person name="Treitli S.C."/>
            <person name="Kolisko M."/>
            <person name="Husnik F."/>
            <person name="Keeling P."/>
            <person name="Hampl V."/>
        </authorList>
    </citation>
    <scope>NUCLEOTIDE SEQUENCE [LARGE SCALE GENOMIC DNA]</scope>
    <source>
        <strain evidence="2">ST1C</strain>
    </source>
</reference>
<accession>A0A5J4VH77</accession>
<evidence type="ECO:0000313" key="3">
    <source>
        <dbReference type="Proteomes" id="UP000324800"/>
    </source>
</evidence>
<dbReference type="EMBL" id="SNRW01007097">
    <property type="protein sequence ID" value="KAA6381845.1"/>
    <property type="molecule type" value="Genomic_DNA"/>
</dbReference>
<organism evidence="2 3">
    <name type="scientific">Streblomastix strix</name>
    <dbReference type="NCBI Taxonomy" id="222440"/>
    <lineage>
        <taxon>Eukaryota</taxon>
        <taxon>Metamonada</taxon>
        <taxon>Preaxostyla</taxon>
        <taxon>Oxymonadida</taxon>
        <taxon>Streblomastigidae</taxon>
        <taxon>Streblomastix</taxon>
    </lineage>
</organism>
<keyword evidence="1" id="KW-0732">Signal</keyword>
<comment type="caution">
    <text evidence="2">The sequence shown here is derived from an EMBL/GenBank/DDBJ whole genome shotgun (WGS) entry which is preliminary data.</text>
</comment>
<dbReference type="AlphaFoldDB" id="A0A5J4VH77"/>
<sequence>MKNDVISVFGLYLRVALPLGVASESSYSSLASNIVSKLFAYNYIVKNCSLSAFIWKCGKFLPKVLTYIYQQHGFSKQVTCLGSFGKIRHISVT</sequence>
<gene>
    <name evidence="2" type="ORF">EZS28_022630</name>
</gene>
<dbReference type="Proteomes" id="UP000324800">
    <property type="component" value="Unassembled WGS sequence"/>
</dbReference>
<proteinExistence type="predicted"/>
<evidence type="ECO:0000256" key="1">
    <source>
        <dbReference type="SAM" id="SignalP"/>
    </source>
</evidence>
<feature type="chain" id="PRO_5023945101" evidence="1">
    <location>
        <begin position="23"/>
        <end position="93"/>
    </location>
</feature>